<keyword evidence="2" id="KW-1185">Reference proteome</keyword>
<dbReference type="EMBL" id="JASPKY010000777">
    <property type="protein sequence ID" value="KAK9685419.1"/>
    <property type="molecule type" value="Genomic_DNA"/>
</dbReference>
<accession>A0AAW1I833</accession>
<gene>
    <name evidence="1" type="ORF">QE152_g38037</name>
</gene>
<sequence>MDGSALGGSYVEASTSVVHDGAVLLEPGVPQENVGSQVGDDHCQTSERVVAGGSFQRAHLVGQEGLLIDGHVELDRSDLGGGSGCPSGLDQVLAGGAVDLGKDLSVADSKMDGGCLGWWSCGDEGRAVLSIWARTSRSPTRRWMVAVWVGGAVVMRAVPVFAVERPLALPPTWSSVLRGGPGTLEAAADNLGLDGIPGRTSILAGVRPLGCLSGWSGWLAFLFRMIWWVPLSWVVPLVRLLQTVWLQASLFRKDPSTSRRGPRGHCPVPLVRLLQTVWLQASLFRKDPSTSRRGPRGHCPWVGLSDGGTVLVRHSFHDVAYYFGLIPVWVESHSFHDVAYYFGLIPVWVESQTESTQLVGKGC</sequence>
<protein>
    <submittedName>
        <fullName evidence="1">Uncharacterized protein</fullName>
    </submittedName>
</protein>
<evidence type="ECO:0000313" key="2">
    <source>
        <dbReference type="Proteomes" id="UP001458880"/>
    </source>
</evidence>
<evidence type="ECO:0000313" key="1">
    <source>
        <dbReference type="EMBL" id="KAK9685419.1"/>
    </source>
</evidence>
<reference evidence="1 2" key="1">
    <citation type="journal article" date="2024" name="BMC Genomics">
        <title>De novo assembly and annotation of Popillia japonica's genome with initial clues to its potential as an invasive pest.</title>
        <authorList>
            <person name="Cucini C."/>
            <person name="Boschi S."/>
            <person name="Funari R."/>
            <person name="Cardaioli E."/>
            <person name="Iannotti N."/>
            <person name="Marturano G."/>
            <person name="Paoli F."/>
            <person name="Bruttini M."/>
            <person name="Carapelli A."/>
            <person name="Frati F."/>
            <person name="Nardi F."/>
        </authorList>
    </citation>
    <scope>NUCLEOTIDE SEQUENCE [LARGE SCALE GENOMIC DNA]</scope>
    <source>
        <strain evidence="1">DMR45628</strain>
    </source>
</reference>
<organism evidence="1 2">
    <name type="scientific">Popillia japonica</name>
    <name type="common">Japanese beetle</name>
    <dbReference type="NCBI Taxonomy" id="7064"/>
    <lineage>
        <taxon>Eukaryota</taxon>
        <taxon>Metazoa</taxon>
        <taxon>Ecdysozoa</taxon>
        <taxon>Arthropoda</taxon>
        <taxon>Hexapoda</taxon>
        <taxon>Insecta</taxon>
        <taxon>Pterygota</taxon>
        <taxon>Neoptera</taxon>
        <taxon>Endopterygota</taxon>
        <taxon>Coleoptera</taxon>
        <taxon>Polyphaga</taxon>
        <taxon>Scarabaeiformia</taxon>
        <taxon>Scarabaeidae</taxon>
        <taxon>Rutelinae</taxon>
        <taxon>Popillia</taxon>
    </lineage>
</organism>
<name>A0AAW1I833_POPJA</name>
<proteinExistence type="predicted"/>
<comment type="caution">
    <text evidence="1">The sequence shown here is derived from an EMBL/GenBank/DDBJ whole genome shotgun (WGS) entry which is preliminary data.</text>
</comment>
<dbReference type="AlphaFoldDB" id="A0AAW1I833"/>
<dbReference type="Proteomes" id="UP001458880">
    <property type="component" value="Unassembled WGS sequence"/>
</dbReference>